<protein>
    <submittedName>
        <fullName evidence="1">Uncharacterized protein</fullName>
    </submittedName>
</protein>
<sequence>MNADDWKRSPLNLCNTALLFLAFISV</sequence>
<dbReference type="AlphaFoldDB" id="A0A382ME00"/>
<reference evidence="1" key="1">
    <citation type="submission" date="2018-05" db="EMBL/GenBank/DDBJ databases">
        <authorList>
            <person name="Lanie J.A."/>
            <person name="Ng W.-L."/>
            <person name="Kazmierczak K.M."/>
            <person name="Andrzejewski T.M."/>
            <person name="Davidsen T.M."/>
            <person name="Wayne K.J."/>
            <person name="Tettelin H."/>
            <person name="Glass J.I."/>
            <person name="Rusch D."/>
            <person name="Podicherti R."/>
            <person name="Tsui H.-C.T."/>
            <person name="Winkler M.E."/>
        </authorList>
    </citation>
    <scope>NUCLEOTIDE SEQUENCE</scope>
</reference>
<organism evidence="1">
    <name type="scientific">marine metagenome</name>
    <dbReference type="NCBI Taxonomy" id="408172"/>
    <lineage>
        <taxon>unclassified sequences</taxon>
        <taxon>metagenomes</taxon>
        <taxon>ecological metagenomes</taxon>
    </lineage>
</organism>
<name>A0A382ME00_9ZZZZ</name>
<accession>A0A382ME00</accession>
<gene>
    <name evidence="1" type="ORF">METZ01_LOCUS299973</name>
</gene>
<proteinExistence type="predicted"/>
<feature type="non-terminal residue" evidence="1">
    <location>
        <position position="26"/>
    </location>
</feature>
<evidence type="ECO:0000313" key="1">
    <source>
        <dbReference type="EMBL" id="SVC47119.1"/>
    </source>
</evidence>
<dbReference type="EMBL" id="UINC01093030">
    <property type="protein sequence ID" value="SVC47119.1"/>
    <property type="molecule type" value="Genomic_DNA"/>
</dbReference>